<dbReference type="Proteomes" id="UP000190814">
    <property type="component" value="Unassembled WGS sequence"/>
</dbReference>
<dbReference type="InterPro" id="IPR038690">
    <property type="entry name" value="NusG_2_sf"/>
</dbReference>
<dbReference type="EMBL" id="FUXZ01000005">
    <property type="protein sequence ID" value="SKA64401.1"/>
    <property type="molecule type" value="Genomic_DNA"/>
</dbReference>
<protein>
    <submittedName>
        <fullName evidence="2">Uncharacterized protein</fullName>
    </submittedName>
</protein>
<keyword evidence="1" id="KW-0812">Transmembrane</keyword>
<dbReference type="Gene3D" id="2.60.320.10">
    <property type="entry name" value="N-utilization substance G protein NusG, insert domain"/>
    <property type="match status" value="1"/>
</dbReference>
<dbReference type="Pfam" id="PF07009">
    <property type="entry name" value="NusG_II"/>
    <property type="match status" value="1"/>
</dbReference>
<dbReference type="OrthoDB" id="47603at2"/>
<dbReference type="STRING" id="39495.SAMN02745111_00959"/>
<evidence type="ECO:0000256" key="1">
    <source>
        <dbReference type="SAM" id="Phobius"/>
    </source>
</evidence>
<evidence type="ECO:0000313" key="2">
    <source>
        <dbReference type="EMBL" id="SKA64401.1"/>
    </source>
</evidence>
<proteinExistence type="predicted"/>
<keyword evidence="3" id="KW-1185">Reference proteome</keyword>
<dbReference type="RefSeq" id="WP_078765834.1">
    <property type="nucleotide sequence ID" value="NZ_FUXZ01000005.1"/>
</dbReference>
<feature type="transmembrane region" description="Helical" evidence="1">
    <location>
        <begin position="17"/>
        <end position="37"/>
    </location>
</feature>
<dbReference type="AlphaFoldDB" id="A0A1T4VII6"/>
<accession>A0A1T4VII6</accession>
<gene>
    <name evidence="2" type="ORF">SAMN02745111_00959</name>
</gene>
<evidence type="ECO:0000313" key="3">
    <source>
        <dbReference type="Proteomes" id="UP000190814"/>
    </source>
</evidence>
<reference evidence="2 3" key="1">
    <citation type="submission" date="2017-02" db="EMBL/GenBank/DDBJ databases">
        <authorList>
            <person name="Peterson S.W."/>
        </authorList>
    </citation>
    <scope>NUCLEOTIDE SEQUENCE [LARGE SCALE GENOMIC DNA]</scope>
    <source>
        <strain evidence="2 3">ATCC 35992</strain>
    </source>
</reference>
<keyword evidence="1" id="KW-1133">Transmembrane helix</keyword>
<name>A0A1T4VII6_9FIRM</name>
<organism evidence="2 3">
    <name type="scientific">Eubacterium uniforme</name>
    <dbReference type="NCBI Taxonomy" id="39495"/>
    <lineage>
        <taxon>Bacteria</taxon>
        <taxon>Bacillati</taxon>
        <taxon>Bacillota</taxon>
        <taxon>Clostridia</taxon>
        <taxon>Eubacteriales</taxon>
        <taxon>Eubacteriaceae</taxon>
        <taxon>Eubacterium</taxon>
    </lineage>
</organism>
<sequence length="132" mass="14835">MSKKETNKFLNNKIEKALWIIILGVAVALFLFLKFSANDGEQVIVKVDKKEIARYDLNTDREVIIDGKDGGKNTLVIKDGKAYIKDATCPDKLCEHQGKIHMVGQSLICLPNRVVIEIVDDDKDEEFDGISK</sequence>
<keyword evidence="1" id="KW-0472">Membrane</keyword>
<dbReference type="CDD" id="cd09911">
    <property type="entry name" value="Lin0431_like"/>
    <property type="match status" value="1"/>
</dbReference>